<keyword evidence="2" id="KW-1185">Reference proteome</keyword>
<name>A0AAV4NK77_9ARAC</name>
<protein>
    <submittedName>
        <fullName evidence="1">Uncharacterized protein LOC103569155, partial</fullName>
    </submittedName>
</protein>
<dbReference type="PANTHER" id="PTHR47331">
    <property type="entry name" value="PHD-TYPE DOMAIN-CONTAINING PROTEIN"/>
    <property type="match status" value="1"/>
</dbReference>
<evidence type="ECO:0000313" key="2">
    <source>
        <dbReference type="Proteomes" id="UP001054837"/>
    </source>
</evidence>
<dbReference type="Proteomes" id="UP001054837">
    <property type="component" value="Unassembled WGS sequence"/>
</dbReference>
<sequence length="291" mass="33008">MFPDSVFGWVILGKTKGVSQTVISNQASCKAVEFPRDKFWQLEEISNTKPCTQEEIACENHFIQTFSRDSTGRFADKFSFRESSVELVLVCESKAFNIPISQSHFHTDSTIVLAWIGSHGNRWKTFAANRVAKTRLWSSLTQWHHVNGNENPGRNLATRGVSSSTRVKTSLRLYGPKFICDTFYFHPISSVPTLNYSVPTLNDLVPEKRSKILSLTPIVDYSSILKVGGRLRQANIAYGHKLQMLLPTGHILTDLIDSHYHKILLHAGPQLVLSSIQEQYWIIEEAFLERI</sequence>
<accession>A0AAV4NK77</accession>
<comment type="caution">
    <text evidence="1">The sequence shown here is derived from an EMBL/GenBank/DDBJ whole genome shotgun (WGS) entry which is preliminary data.</text>
</comment>
<dbReference type="PANTHER" id="PTHR47331:SF1">
    <property type="entry name" value="GAG-LIKE PROTEIN"/>
    <property type="match status" value="1"/>
</dbReference>
<dbReference type="EMBL" id="BPLQ01001758">
    <property type="protein sequence ID" value="GIX85171.1"/>
    <property type="molecule type" value="Genomic_DNA"/>
</dbReference>
<organism evidence="1 2">
    <name type="scientific">Caerostris darwini</name>
    <dbReference type="NCBI Taxonomy" id="1538125"/>
    <lineage>
        <taxon>Eukaryota</taxon>
        <taxon>Metazoa</taxon>
        <taxon>Ecdysozoa</taxon>
        <taxon>Arthropoda</taxon>
        <taxon>Chelicerata</taxon>
        <taxon>Arachnida</taxon>
        <taxon>Araneae</taxon>
        <taxon>Araneomorphae</taxon>
        <taxon>Entelegynae</taxon>
        <taxon>Araneoidea</taxon>
        <taxon>Araneidae</taxon>
        <taxon>Caerostris</taxon>
    </lineage>
</organism>
<dbReference type="AlphaFoldDB" id="A0AAV4NK77"/>
<gene>
    <name evidence="1" type="ORF">CDAR_100271</name>
</gene>
<reference evidence="1 2" key="1">
    <citation type="submission" date="2021-06" db="EMBL/GenBank/DDBJ databases">
        <title>Caerostris darwini draft genome.</title>
        <authorList>
            <person name="Kono N."/>
            <person name="Arakawa K."/>
        </authorList>
    </citation>
    <scope>NUCLEOTIDE SEQUENCE [LARGE SCALE GENOMIC DNA]</scope>
</reference>
<evidence type="ECO:0000313" key="1">
    <source>
        <dbReference type="EMBL" id="GIX85171.1"/>
    </source>
</evidence>
<proteinExistence type="predicted"/>